<evidence type="ECO:0000259" key="6">
    <source>
        <dbReference type="Pfam" id="PF03931"/>
    </source>
</evidence>
<feature type="domain" description="SKP1 component POZ" evidence="6">
    <location>
        <begin position="5"/>
        <end position="63"/>
    </location>
</feature>
<reference evidence="7" key="1">
    <citation type="submission" date="2022-12" db="EMBL/GenBank/DDBJ databases">
        <title>Draft genome assemblies for two species of Escallonia (Escalloniales).</title>
        <authorList>
            <person name="Chanderbali A."/>
            <person name="Dervinis C."/>
            <person name="Anghel I."/>
            <person name="Soltis D."/>
            <person name="Soltis P."/>
            <person name="Zapata F."/>
        </authorList>
    </citation>
    <scope>NUCLEOTIDE SEQUENCE</scope>
    <source>
        <strain evidence="7">UCBG92.1500</strain>
        <tissue evidence="7">Leaf</tissue>
    </source>
</reference>
<dbReference type="InterPro" id="IPR016897">
    <property type="entry name" value="SKP1"/>
</dbReference>
<dbReference type="CDD" id="cd18322">
    <property type="entry name" value="BTB_POZ_SKP1"/>
    <property type="match status" value="1"/>
</dbReference>
<dbReference type="InterPro" id="IPR016072">
    <property type="entry name" value="Skp1_comp_dimer"/>
</dbReference>
<dbReference type="InterPro" id="IPR011333">
    <property type="entry name" value="SKP1/BTB/POZ_sf"/>
</dbReference>
<keyword evidence="8" id="KW-1185">Reference proteome</keyword>
<accession>A0AA88QR13</accession>
<comment type="function">
    <text evidence="4">Involved in ubiquitination and subsequent proteasomal degradation of target proteins. Together with CUL1, RBX1 and a F-box protein, it forms a SCF E3 ubiquitin ligase complex. The functional specificity of this complex depends on the type of F-box protein. In the SCF complex, it serves as an adapter that links the F-box protein to CUL1.</text>
</comment>
<keyword evidence="3 4" id="KW-0833">Ubl conjugation pathway</keyword>
<proteinExistence type="inferred from homology"/>
<evidence type="ECO:0000313" key="7">
    <source>
        <dbReference type="EMBL" id="KAK2974718.1"/>
    </source>
</evidence>
<dbReference type="PANTHER" id="PTHR11165">
    <property type="entry name" value="SKP1"/>
    <property type="match status" value="1"/>
</dbReference>
<comment type="subunit">
    <text evidence="4">Part of a SCF (SKP1-cullin-F-box) protein ligase complex.</text>
</comment>
<feature type="domain" description="SKP1 component dimerisation" evidence="5">
    <location>
        <begin position="105"/>
        <end position="147"/>
    </location>
</feature>
<comment type="similarity">
    <text evidence="2 4">Belongs to the SKP1 family.</text>
</comment>
<comment type="pathway">
    <text evidence="1 4">Protein modification; protein ubiquitination.</text>
</comment>
<dbReference type="EMBL" id="JAVXUO010002283">
    <property type="protein sequence ID" value="KAK2974718.1"/>
    <property type="molecule type" value="Genomic_DNA"/>
</dbReference>
<dbReference type="Pfam" id="PF01466">
    <property type="entry name" value="Skp1"/>
    <property type="match status" value="1"/>
</dbReference>
<evidence type="ECO:0000256" key="3">
    <source>
        <dbReference type="ARBA" id="ARBA00022786"/>
    </source>
</evidence>
<dbReference type="InterPro" id="IPR036296">
    <property type="entry name" value="SKP1-like_dim_sf"/>
</dbReference>
<dbReference type="AlphaFoldDB" id="A0AA88QR13"/>
<protein>
    <recommendedName>
        <fullName evidence="4">SKP1-like protein</fullName>
    </recommendedName>
</protein>
<comment type="caution">
    <text evidence="7">The sequence shown here is derived from an EMBL/GenBank/DDBJ whole genome shotgun (WGS) entry which is preliminary data.</text>
</comment>
<dbReference type="Gene3D" id="3.30.710.10">
    <property type="entry name" value="Potassium Channel Kv1.1, Chain A"/>
    <property type="match status" value="1"/>
</dbReference>
<dbReference type="Pfam" id="PF03931">
    <property type="entry name" value="Skp1_POZ"/>
    <property type="match status" value="1"/>
</dbReference>
<dbReference type="PIRSF" id="PIRSF028729">
    <property type="entry name" value="E3_ubiquit_lig_SCF_Skp"/>
    <property type="match status" value="1"/>
</dbReference>
<evidence type="ECO:0000256" key="2">
    <source>
        <dbReference type="ARBA" id="ARBA00009993"/>
    </source>
</evidence>
<name>A0AA88QR13_9ASTE</name>
<evidence type="ECO:0000256" key="1">
    <source>
        <dbReference type="ARBA" id="ARBA00004906"/>
    </source>
</evidence>
<evidence type="ECO:0000259" key="5">
    <source>
        <dbReference type="Pfam" id="PF01466"/>
    </source>
</evidence>
<dbReference type="GO" id="GO:0016567">
    <property type="term" value="P:protein ubiquitination"/>
    <property type="evidence" value="ECO:0007669"/>
    <property type="project" value="UniProtKB-UniRule"/>
</dbReference>
<dbReference type="InterPro" id="IPR016073">
    <property type="entry name" value="Skp1_comp_POZ"/>
</dbReference>
<evidence type="ECO:0000256" key="4">
    <source>
        <dbReference type="PIRNR" id="PIRNR028729"/>
    </source>
</evidence>
<dbReference type="SMART" id="SM00512">
    <property type="entry name" value="Skp1"/>
    <property type="match status" value="1"/>
</dbReference>
<dbReference type="InterPro" id="IPR001232">
    <property type="entry name" value="SKP1-like"/>
</dbReference>
<dbReference type="GO" id="GO:0006511">
    <property type="term" value="P:ubiquitin-dependent protein catabolic process"/>
    <property type="evidence" value="ECO:0007669"/>
    <property type="project" value="InterPro"/>
</dbReference>
<dbReference type="Proteomes" id="UP001187471">
    <property type="component" value="Unassembled WGS sequence"/>
</dbReference>
<dbReference type="GO" id="GO:0009867">
    <property type="term" value="P:jasmonic acid mediated signaling pathway"/>
    <property type="evidence" value="ECO:0007669"/>
    <property type="project" value="UniProtKB-ARBA"/>
</dbReference>
<dbReference type="SUPFAM" id="SSF81382">
    <property type="entry name" value="Skp1 dimerisation domain-like"/>
    <property type="match status" value="1"/>
</dbReference>
<organism evidence="7 8">
    <name type="scientific">Escallonia rubra</name>
    <dbReference type="NCBI Taxonomy" id="112253"/>
    <lineage>
        <taxon>Eukaryota</taxon>
        <taxon>Viridiplantae</taxon>
        <taxon>Streptophyta</taxon>
        <taxon>Embryophyta</taxon>
        <taxon>Tracheophyta</taxon>
        <taxon>Spermatophyta</taxon>
        <taxon>Magnoliopsida</taxon>
        <taxon>eudicotyledons</taxon>
        <taxon>Gunneridae</taxon>
        <taxon>Pentapetalae</taxon>
        <taxon>asterids</taxon>
        <taxon>campanulids</taxon>
        <taxon>Escalloniales</taxon>
        <taxon>Escalloniaceae</taxon>
        <taxon>Escallonia</taxon>
    </lineage>
</organism>
<evidence type="ECO:0000313" key="8">
    <source>
        <dbReference type="Proteomes" id="UP001187471"/>
    </source>
</evidence>
<sequence length="164" mass="18661">MSTSMLTLKSSDGQEFNVEESVILQSLTIKNMVEDDCDKDKIPLPNVDGKCLAKGIEYCNAHANPGSEEEDIKEFDKEIARLGDNEEFGPVFDLLLAANYLNIWGLLDKRSQRVADMMIKEEQPQEIRNIFGIENDFMTKEEEELNNQAIDLPTMHAHEEEVHS</sequence>
<dbReference type="SUPFAM" id="SSF54695">
    <property type="entry name" value="POZ domain"/>
    <property type="match status" value="1"/>
</dbReference>
<gene>
    <name evidence="7" type="ORF">RJ640_007145</name>
</gene>